<feature type="region of interest" description="Disordered" evidence="9">
    <location>
        <begin position="150"/>
        <end position="252"/>
    </location>
</feature>
<comment type="caution">
    <text evidence="11">The sequence shown here is derived from an EMBL/GenBank/DDBJ whole genome shotgun (WGS) entry which is preliminary data.</text>
</comment>
<dbReference type="SUPFAM" id="SSF56112">
    <property type="entry name" value="Protein kinase-like (PK-like)"/>
    <property type="match status" value="1"/>
</dbReference>
<dbReference type="Gene3D" id="3.30.200.20">
    <property type="entry name" value="Phosphorylase Kinase, domain 1"/>
    <property type="match status" value="1"/>
</dbReference>
<keyword evidence="14" id="KW-1185">Reference proteome</keyword>
<keyword evidence="6" id="KW-0067">ATP-binding</keyword>
<dbReference type="SMART" id="SM00220">
    <property type="entry name" value="S_TKc"/>
    <property type="match status" value="1"/>
</dbReference>
<evidence type="ECO:0000256" key="1">
    <source>
        <dbReference type="ARBA" id="ARBA00012513"/>
    </source>
</evidence>
<keyword evidence="3" id="KW-0808">Transferase</keyword>
<dbReference type="PROSITE" id="PS00108">
    <property type="entry name" value="PROTEIN_KINASE_ST"/>
    <property type="match status" value="1"/>
</dbReference>
<keyword evidence="5" id="KW-0418">Kinase</keyword>
<evidence type="ECO:0000259" key="10">
    <source>
        <dbReference type="PROSITE" id="PS50011"/>
    </source>
</evidence>
<dbReference type="PANTHER" id="PTHR47634">
    <property type="entry name" value="PROTEIN KINASE DOMAIN-CONTAINING PROTEIN-RELATED"/>
    <property type="match status" value="1"/>
</dbReference>
<evidence type="ECO:0000256" key="5">
    <source>
        <dbReference type="ARBA" id="ARBA00022777"/>
    </source>
</evidence>
<dbReference type="Proteomes" id="UP000490939">
    <property type="component" value="Unassembled WGS sequence"/>
</dbReference>
<evidence type="ECO:0000313" key="13">
    <source>
        <dbReference type="Proteomes" id="UP000447873"/>
    </source>
</evidence>
<dbReference type="Gene3D" id="1.10.510.10">
    <property type="entry name" value="Transferase(Phosphotransferase) domain 1"/>
    <property type="match status" value="2"/>
</dbReference>
<evidence type="ECO:0000256" key="6">
    <source>
        <dbReference type="ARBA" id="ARBA00022840"/>
    </source>
</evidence>
<dbReference type="InterPro" id="IPR000719">
    <property type="entry name" value="Prot_kinase_dom"/>
</dbReference>
<evidence type="ECO:0000313" key="11">
    <source>
        <dbReference type="EMBL" id="KAE9976665.1"/>
    </source>
</evidence>
<reference evidence="11 14" key="1">
    <citation type="submission" date="2019-07" db="EMBL/GenBank/DDBJ databases">
        <title>Venturia inaequalis Genome Resource.</title>
        <authorList>
            <person name="Lichtner F.J."/>
        </authorList>
    </citation>
    <scope>NUCLEOTIDE SEQUENCE [LARGE SCALE GENOMIC DNA]</scope>
    <source>
        <strain evidence="12 13">120213</strain>
        <strain evidence="11 14">DMI_063113</strain>
    </source>
</reference>
<comment type="catalytic activity">
    <reaction evidence="7">
        <text>L-threonyl-[protein] + ATP = O-phospho-L-threonyl-[protein] + ADP + H(+)</text>
        <dbReference type="Rhea" id="RHEA:46608"/>
        <dbReference type="Rhea" id="RHEA-COMP:11060"/>
        <dbReference type="Rhea" id="RHEA-COMP:11605"/>
        <dbReference type="ChEBI" id="CHEBI:15378"/>
        <dbReference type="ChEBI" id="CHEBI:30013"/>
        <dbReference type="ChEBI" id="CHEBI:30616"/>
        <dbReference type="ChEBI" id="CHEBI:61977"/>
        <dbReference type="ChEBI" id="CHEBI:456216"/>
        <dbReference type="EC" id="2.7.11.1"/>
    </reaction>
</comment>
<keyword evidence="2" id="KW-0723">Serine/threonine-protein kinase</keyword>
<keyword evidence="4" id="KW-0547">Nucleotide-binding</keyword>
<proteinExistence type="predicted"/>
<dbReference type="GO" id="GO:0004674">
    <property type="term" value="F:protein serine/threonine kinase activity"/>
    <property type="evidence" value="ECO:0007669"/>
    <property type="project" value="UniProtKB-KW"/>
</dbReference>
<gene>
    <name evidence="11" type="ORF">EG327_007978</name>
    <name evidence="12" type="ORF">EG328_001337</name>
</gene>
<dbReference type="InterPro" id="IPR008271">
    <property type="entry name" value="Ser/Thr_kinase_AS"/>
</dbReference>
<dbReference type="GO" id="GO:0050684">
    <property type="term" value="P:regulation of mRNA processing"/>
    <property type="evidence" value="ECO:0007669"/>
    <property type="project" value="TreeGrafter"/>
</dbReference>
<dbReference type="Proteomes" id="UP000447873">
    <property type="component" value="Unassembled WGS sequence"/>
</dbReference>
<evidence type="ECO:0000256" key="8">
    <source>
        <dbReference type="ARBA" id="ARBA00048679"/>
    </source>
</evidence>
<dbReference type="InterPro" id="IPR011009">
    <property type="entry name" value="Kinase-like_dom_sf"/>
</dbReference>
<dbReference type="EC" id="2.7.11.1" evidence="1"/>
<dbReference type="GO" id="GO:0000245">
    <property type="term" value="P:spliceosomal complex assembly"/>
    <property type="evidence" value="ECO:0007669"/>
    <property type="project" value="TreeGrafter"/>
</dbReference>
<sequence length="479" mass="54815">MKVLSAEYGGVDGPILEDIVLHCLRAGEHSGKEFTLQLVDRFGTIGPNGVHICLVSAVMGETLRDFADRFWEGAKQGPPSRLVKRILKQLLLALDYSHGLGIVHTDIKMDNIMMQIPNESAIFEECQSDHWLGRSVLDMASAGYTRQFRLDAERNSPKTSPKRDISYREETPRKRVCTSPRPPESQVSQQQLNTKRRASSDMECSRKKVSRTRSPLNIPTKPQPTFAMNENHGSSAAPGIKKEKEEKGLDSPSELEFLRRPISLIDLYHRENRICPSWTALKTWEIPCTSLGRYYLAEDCCDEDLLHLDVALCDWGAARCDQIHTTETISPPLFRSPEVLIRAPWTTKTDIWMLGCLIFELVRNTRLFSGEATRFNEYNECVHLHEICEIFGPFPKSFLDQASNQHAVRHVFDEQGRVDEIEIGMRHENLWVGWSLMDQSWDECMSFMSMFTKMMKIDPAERLSAAELLEEPWLRDVEV</sequence>
<dbReference type="PANTHER" id="PTHR47634:SF9">
    <property type="entry name" value="PROTEIN KINASE DOMAIN-CONTAINING PROTEIN-RELATED"/>
    <property type="match status" value="1"/>
</dbReference>
<accession>A0A8H3UVU7</accession>
<dbReference type="InterPro" id="IPR051334">
    <property type="entry name" value="SRPK"/>
</dbReference>
<evidence type="ECO:0000313" key="14">
    <source>
        <dbReference type="Proteomes" id="UP000490939"/>
    </source>
</evidence>
<evidence type="ECO:0000313" key="12">
    <source>
        <dbReference type="EMBL" id="KAE9978739.1"/>
    </source>
</evidence>
<evidence type="ECO:0000256" key="7">
    <source>
        <dbReference type="ARBA" id="ARBA00047899"/>
    </source>
</evidence>
<protein>
    <recommendedName>
        <fullName evidence="1">non-specific serine/threonine protein kinase</fullName>
        <ecNumber evidence="1">2.7.11.1</ecNumber>
    </recommendedName>
</protein>
<dbReference type="GO" id="GO:0005524">
    <property type="term" value="F:ATP binding"/>
    <property type="evidence" value="ECO:0007669"/>
    <property type="project" value="UniProtKB-KW"/>
</dbReference>
<dbReference type="EMBL" id="WNWR01000491">
    <property type="protein sequence ID" value="KAE9976665.1"/>
    <property type="molecule type" value="Genomic_DNA"/>
</dbReference>
<feature type="compositionally biased region" description="Basic and acidic residues" evidence="9">
    <location>
        <begin position="240"/>
        <end position="249"/>
    </location>
</feature>
<dbReference type="Pfam" id="PF00069">
    <property type="entry name" value="Pkinase"/>
    <property type="match status" value="1"/>
</dbReference>
<feature type="domain" description="Protein kinase" evidence="10">
    <location>
        <begin position="1"/>
        <end position="474"/>
    </location>
</feature>
<evidence type="ECO:0000256" key="3">
    <source>
        <dbReference type="ARBA" id="ARBA00022679"/>
    </source>
</evidence>
<feature type="compositionally biased region" description="Basic and acidic residues" evidence="9">
    <location>
        <begin position="150"/>
        <end position="173"/>
    </location>
</feature>
<dbReference type="EMBL" id="WNWS01000130">
    <property type="protein sequence ID" value="KAE9978739.1"/>
    <property type="molecule type" value="Genomic_DNA"/>
</dbReference>
<dbReference type="AlphaFoldDB" id="A0A8H3UVU7"/>
<evidence type="ECO:0000256" key="2">
    <source>
        <dbReference type="ARBA" id="ARBA00022527"/>
    </source>
</evidence>
<dbReference type="PROSITE" id="PS50011">
    <property type="entry name" value="PROTEIN_KINASE_DOM"/>
    <property type="match status" value="1"/>
</dbReference>
<comment type="catalytic activity">
    <reaction evidence="8">
        <text>L-seryl-[protein] + ATP = O-phospho-L-seryl-[protein] + ADP + H(+)</text>
        <dbReference type="Rhea" id="RHEA:17989"/>
        <dbReference type="Rhea" id="RHEA-COMP:9863"/>
        <dbReference type="Rhea" id="RHEA-COMP:11604"/>
        <dbReference type="ChEBI" id="CHEBI:15378"/>
        <dbReference type="ChEBI" id="CHEBI:29999"/>
        <dbReference type="ChEBI" id="CHEBI:30616"/>
        <dbReference type="ChEBI" id="CHEBI:83421"/>
        <dbReference type="ChEBI" id="CHEBI:456216"/>
        <dbReference type="EC" id="2.7.11.1"/>
    </reaction>
</comment>
<name>A0A8H3UVU7_VENIN</name>
<evidence type="ECO:0000256" key="9">
    <source>
        <dbReference type="SAM" id="MobiDB-lite"/>
    </source>
</evidence>
<organism evidence="11 14">
    <name type="scientific">Venturia inaequalis</name>
    <name type="common">Apple scab fungus</name>
    <dbReference type="NCBI Taxonomy" id="5025"/>
    <lineage>
        <taxon>Eukaryota</taxon>
        <taxon>Fungi</taxon>
        <taxon>Dikarya</taxon>
        <taxon>Ascomycota</taxon>
        <taxon>Pezizomycotina</taxon>
        <taxon>Dothideomycetes</taxon>
        <taxon>Pleosporomycetidae</taxon>
        <taxon>Venturiales</taxon>
        <taxon>Venturiaceae</taxon>
        <taxon>Venturia</taxon>
    </lineage>
</organism>
<evidence type="ECO:0000256" key="4">
    <source>
        <dbReference type="ARBA" id="ARBA00022741"/>
    </source>
</evidence>